<gene>
    <name evidence="1" type="ORF">B296_00026879</name>
</gene>
<accession>A0A427AQU0</accession>
<dbReference type="AlphaFoldDB" id="A0A427AQU0"/>
<protein>
    <submittedName>
        <fullName evidence="1">Uncharacterized protein</fullName>
    </submittedName>
</protein>
<proteinExistence type="predicted"/>
<organism evidence="1 2">
    <name type="scientific">Ensete ventricosum</name>
    <name type="common">Abyssinian banana</name>
    <name type="synonym">Musa ensete</name>
    <dbReference type="NCBI Taxonomy" id="4639"/>
    <lineage>
        <taxon>Eukaryota</taxon>
        <taxon>Viridiplantae</taxon>
        <taxon>Streptophyta</taxon>
        <taxon>Embryophyta</taxon>
        <taxon>Tracheophyta</taxon>
        <taxon>Spermatophyta</taxon>
        <taxon>Magnoliopsida</taxon>
        <taxon>Liliopsida</taxon>
        <taxon>Zingiberales</taxon>
        <taxon>Musaceae</taxon>
        <taxon>Ensete</taxon>
    </lineage>
</organism>
<comment type="caution">
    <text evidence="1">The sequence shown here is derived from an EMBL/GenBank/DDBJ whole genome shotgun (WGS) entry which is preliminary data.</text>
</comment>
<evidence type="ECO:0000313" key="1">
    <source>
        <dbReference type="EMBL" id="RRT78565.1"/>
    </source>
</evidence>
<dbReference type="EMBL" id="AMZH03001644">
    <property type="protein sequence ID" value="RRT78565.1"/>
    <property type="molecule type" value="Genomic_DNA"/>
</dbReference>
<name>A0A427AQU0_ENSVE</name>
<evidence type="ECO:0000313" key="2">
    <source>
        <dbReference type="Proteomes" id="UP000287651"/>
    </source>
</evidence>
<reference evidence="1 2" key="1">
    <citation type="journal article" date="2014" name="Agronomy (Basel)">
        <title>A Draft Genome Sequence for Ensete ventricosum, the Drought-Tolerant Tree Against Hunger.</title>
        <authorList>
            <person name="Harrison J."/>
            <person name="Moore K.A."/>
            <person name="Paszkiewicz K."/>
            <person name="Jones T."/>
            <person name="Grant M."/>
            <person name="Ambacheew D."/>
            <person name="Muzemil S."/>
            <person name="Studholme D.J."/>
        </authorList>
    </citation>
    <scope>NUCLEOTIDE SEQUENCE [LARGE SCALE GENOMIC DNA]</scope>
</reference>
<sequence length="159" mass="18215">MVTTHRLEKEPKEESNSFSIQIQEFQEIEDKIPLPLLTEILGVSTKPADYPLDHPMLHWPKLLPADARPDCCPQPQKIEVKRMFMIVADTSRVGIGIAFTQDDQLLICIEDFPIFYARCLREILLATKLKVWLDTGPWHGREAKKNYNPCLCQNGLIAS</sequence>
<dbReference type="Proteomes" id="UP000287651">
    <property type="component" value="Unassembled WGS sequence"/>
</dbReference>